<dbReference type="AlphaFoldDB" id="A0A395NZE3"/>
<evidence type="ECO:0000256" key="2">
    <source>
        <dbReference type="SAM" id="MobiDB-lite"/>
    </source>
</evidence>
<reference evidence="3 4" key="1">
    <citation type="journal article" date="2018" name="PLoS Pathog.">
        <title>Evolution of structural diversity of trichothecenes, a family of toxins produced by plant pathogenic and entomopathogenic fungi.</title>
        <authorList>
            <person name="Proctor R.H."/>
            <person name="McCormick S.P."/>
            <person name="Kim H.S."/>
            <person name="Cardoza R.E."/>
            <person name="Stanley A.M."/>
            <person name="Lindo L."/>
            <person name="Kelly A."/>
            <person name="Brown D.W."/>
            <person name="Lee T."/>
            <person name="Vaughan M.M."/>
            <person name="Alexander N.J."/>
            <person name="Busman M."/>
            <person name="Gutierrez S."/>
        </authorList>
    </citation>
    <scope>NUCLEOTIDE SEQUENCE [LARGE SCALE GENOMIC DNA]</scope>
    <source>
        <strain evidence="3 4">IBT 40837</strain>
    </source>
</reference>
<dbReference type="STRING" id="490622.A0A395NZE3"/>
<evidence type="ECO:0000256" key="1">
    <source>
        <dbReference type="ARBA" id="ARBA00023242"/>
    </source>
</evidence>
<dbReference type="EMBL" id="PXOA01000047">
    <property type="protein sequence ID" value="RFU81468.1"/>
    <property type="molecule type" value="Genomic_DNA"/>
</dbReference>
<dbReference type="PANTHER" id="PTHR37540:SF5">
    <property type="entry name" value="TRANSCRIPTION FACTOR DOMAIN-CONTAINING PROTEIN"/>
    <property type="match status" value="1"/>
</dbReference>
<accession>A0A395NZE3</accession>
<dbReference type="InterPro" id="IPR021858">
    <property type="entry name" value="Fun_TF"/>
</dbReference>
<name>A0A395NZE3_TRIAR</name>
<dbReference type="OrthoDB" id="4159781at2759"/>
<evidence type="ECO:0000313" key="4">
    <source>
        <dbReference type="Proteomes" id="UP000266272"/>
    </source>
</evidence>
<dbReference type="Proteomes" id="UP000266272">
    <property type="component" value="Unassembled WGS sequence"/>
</dbReference>
<evidence type="ECO:0000313" key="3">
    <source>
        <dbReference type="EMBL" id="RFU81468.1"/>
    </source>
</evidence>
<feature type="compositionally biased region" description="Low complexity" evidence="2">
    <location>
        <begin position="73"/>
        <end position="95"/>
    </location>
</feature>
<comment type="caution">
    <text evidence="3">The sequence shown here is derived from an EMBL/GenBank/DDBJ whole genome shotgun (WGS) entry which is preliminary data.</text>
</comment>
<dbReference type="PANTHER" id="PTHR37540">
    <property type="entry name" value="TRANSCRIPTION FACTOR (ACR-2), PUTATIVE-RELATED-RELATED"/>
    <property type="match status" value="1"/>
</dbReference>
<keyword evidence="1" id="KW-0539">Nucleus</keyword>
<organism evidence="3 4">
    <name type="scientific">Trichoderma arundinaceum</name>
    <dbReference type="NCBI Taxonomy" id="490622"/>
    <lineage>
        <taxon>Eukaryota</taxon>
        <taxon>Fungi</taxon>
        <taxon>Dikarya</taxon>
        <taxon>Ascomycota</taxon>
        <taxon>Pezizomycotina</taxon>
        <taxon>Sordariomycetes</taxon>
        <taxon>Hypocreomycetidae</taxon>
        <taxon>Hypocreales</taxon>
        <taxon>Hypocreaceae</taxon>
        <taxon>Trichoderma</taxon>
    </lineage>
</organism>
<keyword evidence="4" id="KW-1185">Reference proteome</keyword>
<feature type="region of interest" description="Disordered" evidence="2">
    <location>
        <begin position="1"/>
        <end position="101"/>
    </location>
</feature>
<proteinExistence type="predicted"/>
<sequence length="517" mass="57374">MDPEEETNSKTANPDASSSSSSSLLFINSTGSARGHPRDETTKRQIRQHVMRDIGKARRKPPRNPQVKLRVRSPTAAAGPSASSSSALVGLSEPSGNSQAAPLPALQFASQPRLPPPPRPFWDQHPLALMELNWGMDAFAAYGLALAVTWEKSFREPLTSRFWFPFAFKASDFCRNFLTGPEVRAAIHSQTKERSIAFALARSTEVMVCIESKLRDPDISTATDNSVIRAVMGCICYNYIVSDFDQARVHLNGLKLMIATRGGIESLADDQETLMMIFWVDTIGSLLFDQKPRFPMPASLIPPLPHEESPEILTTLAVNLSNLCPNPNAHHLGIVSAMRDIASLSETIQYKLATWGDELWKEEIYLGTRLNPIAYRLLDSPPHPHPDMPCNILEALRLGALLWILGVKQKAQAYPGSPATYVTRLLHLLQNQNMKTLVSTSPYFVPFQLWLLFLTAIMAVTADERAAALQIVAHMMNEYGWAWEQVVASVKQLPWISGFEPYDPALAAEVHLLRNTA</sequence>
<dbReference type="Pfam" id="PF11951">
    <property type="entry name" value="Fungal_trans_2"/>
    <property type="match status" value="1"/>
</dbReference>
<gene>
    <name evidence="3" type="ORF">TARUN_733</name>
</gene>
<protein>
    <submittedName>
        <fullName evidence="3">Uncharacterized protein</fullName>
    </submittedName>
</protein>